<reference evidence="8" key="1">
    <citation type="journal article" date="2021" name="IMA Fungus">
        <title>Genomic characterization of three marine fungi, including Emericellopsis atlantica sp. nov. with signatures of a generalist lifestyle and marine biomass degradation.</title>
        <authorList>
            <person name="Hagestad O.C."/>
            <person name="Hou L."/>
            <person name="Andersen J.H."/>
            <person name="Hansen E.H."/>
            <person name="Altermark B."/>
            <person name="Li C."/>
            <person name="Kuhnert E."/>
            <person name="Cox R.J."/>
            <person name="Crous P.W."/>
            <person name="Spatafora J.W."/>
            <person name="Lail K."/>
            <person name="Amirebrahimi M."/>
            <person name="Lipzen A."/>
            <person name="Pangilinan J."/>
            <person name="Andreopoulos W."/>
            <person name="Hayes R.D."/>
            <person name="Ng V."/>
            <person name="Grigoriev I.V."/>
            <person name="Jackson S.A."/>
            <person name="Sutton T.D.S."/>
            <person name="Dobson A.D.W."/>
            <person name="Rama T."/>
        </authorList>
    </citation>
    <scope>NUCLEOTIDE SEQUENCE</scope>
    <source>
        <strain evidence="8">TS7</strain>
    </source>
</reference>
<dbReference type="Gene3D" id="3.40.50.150">
    <property type="entry name" value="Vaccinia Virus protein VP39"/>
    <property type="match status" value="1"/>
</dbReference>
<name>A0A9P7ZGE0_9HYPO</name>
<accession>A0A9P7ZGE0</accession>
<dbReference type="InterPro" id="IPR029063">
    <property type="entry name" value="SAM-dependent_MTases_sf"/>
</dbReference>
<keyword evidence="4" id="KW-0808">Transferase</keyword>
<dbReference type="InterPro" id="IPR023165">
    <property type="entry name" value="rRNA_Ade_diMease-like_C"/>
</dbReference>
<organism evidence="8 9">
    <name type="scientific">Emericellopsis atlantica</name>
    <dbReference type="NCBI Taxonomy" id="2614577"/>
    <lineage>
        <taxon>Eukaryota</taxon>
        <taxon>Fungi</taxon>
        <taxon>Dikarya</taxon>
        <taxon>Ascomycota</taxon>
        <taxon>Pezizomycotina</taxon>
        <taxon>Sordariomycetes</taxon>
        <taxon>Hypocreomycetidae</taxon>
        <taxon>Hypocreales</taxon>
        <taxon>Bionectriaceae</taxon>
        <taxon>Emericellopsis</taxon>
    </lineage>
</organism>
<evidence type="ECO:0000256" key="4">
    <source>
        <dbReference type="ARBA" id="ARBA00022679"/>
    </source>
</evidence>
<protein>
    <recommendedName>
        <fullName evidence="2">Mitochondrial transcription factor 1</fullName>
    </recommendedName>
</protein>
<dbReference type="PANTHER" id="PTHR11727:SF17">
    <property type="entry name" value="DIMETHYLADENOSINE TRANSFERASE 1, MITOCHONDRIAL"/>
    <property type="match status" value="1"/>
</dbReference>
<dbReference type="Gene3D" id="1.10.8.100">
    <property type="entry name" value="Ribosomal RNA adenine dimethylase-like, domain 2"/>
    <property type="match status" value="1"/>
</dbReference>
<evidence type="ECO:0000313" key="9">
    <source>
        <dbReference type="Proteomes" id="UP000887229"/>
    </source>
</evidence>
<dbReference type="GO" id="GO:0008168">
    <property type="term" value="F:methyltransferase activity"/>
    <property type="evidence" value="ECO:0007669"/>
    <property type="project" value="UniProtKB-KW"/>
</dbReference>
<dbReference type="PANTHER" id="PTHR11727">
    <property type="entry name" value="DIMETHYLADENOSINE TRANSFERASE"/>
    <property type="match status" value="1"/>
</dbReference>
<keyword evidence="9" id="KW-1185">Reference proteome</keyword>
<dbReference type="GO" id="GO:0003723">
    <property type="term" value="F:RNA binding"/>
    <property type="evidence" value="ECO:0007669"/>
    <property type="project" value="UniProtKB-KW"/>
</dbReference>
<dbReference type="GO" id="GO:0005759">
    <property type="term" value="C:mitochondrial matrix"/>
    <property type="evidence" value="ECO:0007669"/>
    <property type="project" value="TreeGrafter"/>
</dbReference>
<evidence type="ECO:0000313" key="8">
    <source>
        <dbReference type="EMBL" id="KAG9251075.1"/>
    </source>
</evidence>
<dbReference type="GO" id="GO:0034246">
    <property type="term" value="F:mitochondrial transcription factor activity"/>
    <property type="evidence" value="ECO:0007669"/>
    <property type="project" value="TreeGrafter"/>
</dbReference>
<dbReference type="Proteomes" id="UP000887229">
    <property type="component" value="Unassembled WGS sequence"/>
</dbReference>
<comment type="caution">
    <text evidence="8">The sequence shown here is derived from an EMBL/GenBank/DDBJ whole genome shotgun (WGS) entry which is preliminary data.</text>
</comment>
<dbReference type="InterPro" id="IPR001737">
    <property type="entry name" value="KsgA/Erm"/>
</dbReference>
<dbReference type="EMBL" id="MU251271">
    <property type="protein sequence ID" value="KAG9251075.1"/>
    <property type="molecule type" value="Genomic_DNA"/>
</dbReference>
<sequence length="614" mass="69831">MIVLCRHAPPRLLLRLHACGKPCQRAYATAKKASTADDKAATPIAKQLKKLGAWSKSGERTRVGGRKRAKNALGTSEARRVNIVNEELCDEAIRRLGKTLDKHKGCDILDIGSGACLWSRALHDAVQPRRHMMLDAAADLYEPVRKEVMGERKYEVIPKSGILWSDLNPIFDKELDPTHKRPVDEVTPHDDLLITLNISIWPKKSTWGFDNVTQLLLYQIMHSIRTHTQLQRYAKVRMLVWCNDETKKMVLPRTLRARKRSAFEAQMSCEWIREVAGSDEPSDSDRLYLRDKWIDYESAAGARRSMGALGLSTPRHRETRLQSFLRENPSLLTEPLAGVRPPLYERPFRAELAEVEAAADSNDAALQKRVMSLRSRNKAEDRHAQEYLEHLHMHDRLMAMDPSDPDFAALAASYEESVTGMKKNQLKEYVVVRDNYHMFKYQDRGLLWDQRPYEPLAVSPLDFYPNKPLALLDIQPKLLAPVLRNHGPNTDRSGDYGNIILKELFHRTAQPIAGSLLDNIAPGFAEMVEGSRAPSLWNPKMGGNPLEGESGLTVRGMSVKHFEEMMEAWMRWPFRPDYLHMLARSTTINEEVDNTVDDDDMAMKAGEDDGVEIL</sequence>
<dbReference type="GO" id="GO:0006391">
    <property type="term" value="P:transcription initiation at mitochondrial promoter"/>
    <property type="evidence" value="ECO:0007669"/>
    <property type="project" value="TreeGrafter"/>
</dbReference>
<gene>
    <name evidence="8" type="ORF">F5Z01DRAFT_628349</name>
</gene>
<proteinExistence type="predicted"/>
<dbReference type="GO" id="GO:0032259">
    <property type="term" value="P:methylation"/>
    <property type="evidence" value="ECO:0007669"/>
    <property type="project" value="UniProtKB-KW"/>
</dbReference>
<comment type="function">
    <text evidence="7">Mitochondrial transcription factor that confers selective promoter recognition on the core subunit of the yeast mitochondrial RNA polymerase. Interacts with DNA in a non-specific manner.</text>
</comment>
<keyword evidence="3" id="KW-0489">Methyltransferase</keyword>
<dbReference type="OrthoDB" id="16079at2759"/>
<evidence type="ECO:0000256" key="2">
    <source>
        <dbReference type="ARBA" id="ARBA00013836"/>
    </source>
</evidence>
<evidence type="ECO:0000256" key="5">
    <source>
        <dbReference type="ARBA" id="ARBA00022691"/>
    </source>
</evidence>
<evidence type="ECO:0000256" key="3">
    <source>
        <dbReference type="ARBA" id="ARBA00022603"/>
    </source>
</evidence>
<comment type="subcellular location">
    <subcellularLocation>
        <location evidence="1">Mitochondrion</location>
    </subcellularLocation>
</comment>
<keyword evidence="5" id="KW-0949">S-adenosyl-L-methionine</keyword>
<dbReference type="GeneID" id="70292496"/>
<dbReference type="GO" id="GO:0034245">
    <property type="term" value="C:mitochondrial DNA-directed RNA polymerase complex"/>
    <property type="evidence" value="ECO:0007669"/>
    <property type="project" value="TreeGrafter"/>
</dbReference>
<keyword evidence="6" id="KW-0694">RNA-binding</keyword>
<dbReference type="SUPFAM" id="SSF53335">
    <property type="entry name" value="S-adenosyl-L-methionine-dependent methyltransferases"/>
    <property type="match status" value="1"/>
</dbReference>
<dbReference type="AlphaFoldDB" id="A0A9P7ZGE0"/>
<evidence type="ECO:0000256" key="7">
    <source>
        <dbReference type="ARBA" id="ARBA00024915"/>
    </source>
</evidence>
<evidence type="ECO:0000256" key="1">
    <source>
        <dbReference type="ARBA" id="ARBA00004173"/>
    </source>
</evidence>
<evidence type="ECO:0000256" key="6">
    <source>
        <dbReference type="ARBA" id="ARBA00022884"/>
    </source>
</evidence>
<dbReference type="RefSeq" id="XP_046114999.1">
    <property type="nucleotide sequence ID" value="XM_046261593.1"/>
</dbReference>